<organism evidence="11 12">
    <name type="scientific">Candidatus Finniella inopinata</name>
    <dbReference type="NCBI Taxonomy" id="1696036"/>
    <lineage>
        <taxon>Bacteria</taxon>
        <taxon>Pseudomonadati</taxon>
        <taxon>Pseudomonadota</taxon>
        <taxon>Alphaproteobacteria</taxon>
        <taxon>Holosporales</taxon>
        <taxon>Candidatus Paracaedibacteraceae</taxon>
        <taxon>Candidatus Finniella</taxon>
    </lineage>
</organism>
<dbReference type="PANTHER" id="PTHR43727">
    <property type="entry name" value="DIAMINOPIMELATE DECARBOXYLASE"/>
    <property type="match status" value="1"/>
</dbReference>
<evidence type="ECO:0000256" key="3">
    <source>
        <dbReference type="ARBA" id="ARBA00022898"/>
    </source>
</evidence>
<protein>
    <recommendedName>
        <fullName evidence="5 6">Diaminopimelate decarboxylase</fullName>
        <shortName evidence="5">DAP decarboxylase</shortName>
        <shortName evidence="5">DAPDC</shortName>
        <ecNumber evidence="5 6">4.1.1.20</ecNumber>
    </recommendedName>
</protein>
<keyword evidence="2 5" id="KW-0210">Decarboxylase</keyword>
<keyword evidence="3 5" id="KW-0663">Pyridoxal phosphate</keyword>
<dbReference type="FunFam" id="3.20.20.10:FF:000003">
    <property type="entry name" value="Diaminopimelate decarboxylase"/>
    <property type="match status" value="1"/>
</dbReference>
<evidence type="ECO:0000259" key="9">
    <source>
        <dbReference type="Pfam" id="PF00278"/>
    </source>
</evidence>
<dbReference type="NCBIfam" id="TIGR01048">
    <property type="entry name" value="lysA"/>
    <property type="match status" value="1"/>
</dbReference>
<evidence type="ECO:0000259" key="10">
    <source>
        <dbReference type="Pfam" id="PF02784"/>
    </source>
</evidence>
<feature type="domain" description="Orn/DAP/Arg decarboxylase 2 N-terminal" evidence="10">
    <location>
        <begin position="56"/>
        <end position="280"/>
    </location>
</feature>
<feature type="binding site" evidence="5">
    <location>
        <position position="238"/>
    </location>
    <ligand>
        <name>pyridoxal 5'-phosphate</name>
        <dbReference type="ChEBI" id="CHEBI:597326"/>
    </ligand>
</feature>
<feature type="binding site" evidence="5">
    <location>
        <position position="344"/>
    </location>
    <ligand>
        <name>substrate</name>
    </ligand>
</feature>
<feature type="binding site" evidence="5">
    <location>
        <position position="373"/>
    </location>
    <ligand>
        <name>pyridoxal 5'-phosphate</name>
        <dbReference type="ChEBI" id="CHEBI:597326"/>
    </ligand>
</feature>
<comment type="pathway">
    <text evidence="5 8">Amino-acid biosynthesis; L-lysine biosynthesis via DAP pathway; L-lysine from DL-2,6-diaminopimelate: step 1/1.</text>
</comment>
<evidence type="ECO:0000256" key="5">
    <source>
        <dbReference type="HAMAP-Rule" id="MF_02120"/>
    </source>
</evidence>
<gene>
    <name evidence="5 11" type="primary">lysA</name>
    <name evidence="11" type="ORF">EQU50_07405</name>
</gene>
<dbReference type="SUPFAM" id="SSF50621">
    <property type="entry name" value="Alanine racemase C-terminal domain-like"/>
    <property type="match status" value="1"/>
</dbReference>
<evidence type="ECO:0000256" key="6">
    <source>
        <dbReference type="NCBIfam" id="TIGR01048"/>
    </source>
</evidence>
<reference evidence="11 12" key="1">
    <citation type="submission" date="2018-10" db="EMBL/GenBank/DDBJ databases">
        <title>An updated phylogeny of the Alphaproteobacteria reveals that the parasitic Rickettsiales and Holosporales have independent origins.</title>
        <authorList>
            <person name="Munoz-Gomez S.A."/>
            <person name="Hess S."/>
            <person name="Burger G."/>
            <person name="Lang B.F."/>
            <person name="Susko E."/>
            <person name="Slamovits C.H."/>
            <person name="Roger A.J."/>
        </authorList>
    </citation>
    <scope>NUCLEOTIDE SEQUENCE [LARGE SCALE GENOMIC DNA]</scope>
    <source>
        <strain evidence="11">HOLO01</strain>
    </source>
</reference>
<keyword evidence="5" id="KW-0028">Amino-acid biosynthesis</keyword>
<dbReference type="AlphaFoldDB" id="A0A4V2DZK2"/>
<dbReference type="UniPathway" id="UPA00034">
    <property type="reaction ID" value="UER00027"/>
</dbReference>
<dbReference type="Gene3D" id="3.20.20.10">
    <property type="entry name" value="Alanine racemase"/>
    <property type="match status" value="1"/>
</dbReference>
<dbReference type="Pfam" id="PF00278">
    <property type="entry name" value="Orn_DAP_Arg_deC"/>
    <property type="match status" value="1"/>
</dbReference>
<feature type="active site" description="Proton donor" evidence="7">
    <location>
        <position position="343"/>
    </location>
</feature>
<dbReference type="InterPro" id="IPR022643">
    <property type="entry name" value="De-COase2_C"/>
</dbReference>
<evidence type="ECO:0000256" key="4">
    <source>
        <dbReference type="ARBA" id="ARBA00023239"/>
    </source>
</evidence>
<dbReference type="PROSITE" id="PS00878">
    <property type="entry name" value="ODR_DC_2_1"/>
    <property type="match status" value="1"/>
</dbReference>
<comment type="caution">
    <text evidence="11">The sequence shown here is derived from an EMBL/GenBank/DDBJ whole genome shotgun (WGS) entry which is preliminary data.</text>
</comment>
<dbReference type="InterPro" id="IPR009006">
    <property type="entry name" value="Ala_racemase/Decarboxylase_C"/>
</dbReference>
<dbReference type="InterPro" id="IPR029066">
    <property type="entry name" value="PLP-binding_barrel"/>
</dbReference>
<dbReference type="HAMAP" id="MF_02120">
    <property type="entry name" value="LysA"/>
    <property type="match status" value="1"/>
</dbReference>
<evidence type="ECO:0000313" key="11">
    <source>
        <dbReference type="EMBL" id="RZI45347.1"/>
    </source>
</evidence>
<evidence type="ECO:0000256" key="8">
    <source>
        <dbReference type="RuleBase" id="RU003738"/>
    </source>
</evidence>
<feature type="binding site" evidence="5">
    <location>
        <position position="373"/>
    </location>
    <ligand>
        <name>substrate</name>
    </ligand>
</feature>
<sequence length="421" mass="46647">MPRLSVVLEDFFNIDSFRLAKVIQSIETPVYVYNAHAVINNLNFLTATLSSLIKQKLLIRYAVKANSNNSILKLVAQHGAGVEVVSGGELRRALRASIPTNRIVFSGVGKTREELEFATNEQIEQISVESIEELTLLASLSKKANLCLRLCPNITALTHDKITTGRSCDKFGIALDQLPDAYSVLKANPQLNFLGFSVHIGSQIQSTEPFRETFKILAKLLRDMPGGLEVKRLDLGGGFFVPYHDHEKPFDWKAYAEAILEELGDFQGELVIEPGRFLVANAGVLLTKILYIKKTSEKTFIIVDAGMNDMMRTALYGVQHAIVPVNPSQDSQTQRVDVVGPVCESSDYFAKDIDLPLDLKQGDYLAVTCTGAYGASLSSTYNSRPLIAEVLIDNKRPYLIREAISADYLSTFEPIRLCHET</sequence>
<comment type="catalytic activity">
    <reaction evidence="5 8">
        <text>meso-2,6-diaminopimelate + H(+) = L-lysine + CO2</text>
        <dbReference type="Rhea" id="RHEA:15101"/>
        <dbReference type="ChEBI" id="CHEBI:15378"/>
        <dbReference type="ChEBI" id="CHEBI:16526"/>
        <dbReference type="ChEBI" id="CHEBI:32551"/>
        <dbReference type="ChEBI" id="CHEBI:57791"/>
        <dbReference type="EC" id="4.1.1.20"/>
    </reaction>
</comment>
<dbReference type="PANTHER" id="PTHR43727:SF2">
    <property type="entry name" value="GROUP IV DECARBOXYLASE"/>
    <property type="match status" value="1"/>
</dbReference>
<dbReference type="EMBL" id="SCFB01000015">
    <property type="protein sequence ID" value="RZI45347.1"/>
    <property type="molecule type" value="Genomic_DNA"/>
</dbReference>
<evidence type="ECO:0000256" key="7">
    <source>
        <dbReference type="PIRSR" id="PIRSR600183-50"/>
    </source>
</evidence>
<comment type="function">
    <text evidence="5">Specifically catalyzes the decarboxylation of meso-diaminopimelate (meso-DAP) to L-lysine.</text>
</comment>
<comment type="subunit">
    <text evidence="5">Homodimer.</text>
</comment>
<dbReference type="PRINTS" id="PR01179">
    <property type="entry name" value="ODADCRBXLASE"/>
</dbReference>
<feature type="domain" description="Orn/DAP/Arg decarboxylase 2 C-terminal" evidence="9">
    <location>
        <begin position="31"/>
        <end position="371"/>
    </location>
</feature>
<dbReference type="Pfam" id="PF02784">
    <property type="entry name" value="Orn_Arg_deC_N"/>
    <property type="match status" value="1"/>
</dbReference>
<proteinExistence type="inferred from homology"/>
<dbReference type="GO" id="GO:0030170">
    <property type="term" value="F:pyridoxal phosphate binding"/>
    <property type="evidence" value="ECO:0007669"/>
    <property type="project" value="UniProtKB-UniRule"/>
</dbReference>
<evidence type="ECO:0000256" key="1">
    <source>
        <dbReference type="ARBA" id="ARBA00001933"/>
    </source>
</evidence>
<feature type="binding site" evidence="5">
    <location>
        <position position="316"/>
    </location>
    <ligand>
        <name>substrate</name>
    </ligand>
</feature>
<comment type="cofactor">
    <cofactor evidence="1 5 7 8">
        <name>pyridoxal 5'-phosphate</name>
        <dbReference type="ChEBI" id="CHEBI:597326"/>
    </cofactor>
</comment>
<dbReference type="InterPro" id="IPR022644">
    <property type="entry name" value="De-COase2_N"/>
</dbReference>
<dbReference type="SUPFAM" id="SSF51419">
    <property type="entry name" value="PLP-binding barrel"/>
    <property type="match status" value="1"/>
</dbReference>
<dbReference type="GO" id="GO:0008836">
    <property type="term" value="F:diaminopimelate decarboxylase activity"/>
    <property type="evidence" value="ECO:0007669"/>
    <property type="project" value="UniProtKB-UniRule"/>
</dbReference>
<comment type="similarity">
    <text evidence="5">Belongs to the Orn/Lys/Arg decarboxylase class-II family. LysA subfamily.</text>
</comment>
<accession>A0A4V2DZK2</accession>
<dbReference type="PRINTS" id="PR01181">
    <property type="entry name" value="DAPDCRBXLASE"/>
</dbReference>
<feature type="binding site" evidence="5">
    <location>
        <position position="276"/>
    </location>
    <ligand>
        <name>substrate</name>
    </ligand>
</feature>
<evidence type="ECO:0000313" key="12">
    <source>
        <dbReference type="Proteomes" id="UP000293550"/>
    </source>
</evidence>
<feature type="modified residue" description="N6-(pyridoxal phosphate)lysine" evidence="5 7">
    <location>
        <position position="64"/>
    </location>
</feature>
<name>A0A4V2DZK2_9PROT</name>
<evidence type="ECO:0000256" key="2">
    <source>
        <dbReference type="ARBA" id="ARBA00022793"/>
    </source>
</evidence>
<dbReference type="InterPro" id="IPR022653">
    <property type="entry name" value="De-COase2_pyr-phos_BS"/>
</dbReference>
<dbReference type="OrthoDB" id="9802241at2"/>
<dbReference type="GO" id="GO:0009089">
    <property type="term" value="P:lysine biosynthetic process via diaminopimelate"/>
    <property type="evidence" value="ECO:0007669"/>
    <property type="project" value="UniProtKB-UniRule"/>
</dbReference>
<dbReference type="InterPro" id="IPR002986">
    <property type="entry name" value="DAP_deCOOHase_LysA"/>
</dbReference>
<dbReference type="Gene3D" id="2.40.37.10">
    <property type="entry name" value="Lyase, Ornithine Decarboxylase, Chain A, domain 1"/>
    <property type="match status" value="1"/>
</dbReference>
<dbReference type="EC" id="4.1.1.20" evidence="5 6"/>
<dbReference type="InterPro" id="IPR000183">
    <property type="entry name" value="Orn/DAP/Arg_de-COase"/>
</dbReference>
<dbReference type="CDD" id="cd06828">
    <property type="entry name" value="PLPDE_III_DapDC"/>
    <property type="match status" value="1"/>
</dbReference>
<keyword evidence="4 5" id="KW-0456">Lyase</keyword>
<dbReference type="Proteomes" id="UP000293550">
    <property type="component" value="Unassembled WGS sequence"/>
</dbReference>
<feature type="binding site" evidence="5">
    <location>
        <position position="312"/>
    </location>
    <ligand>
        <name>substrate</name>
    </ligand>
</feature>
<keyword evidence="12" id="KW-1185">Reference proteome</keyword>
<feature type="binding site" evidence="5">
    <location>
        <begin position="273"/>
        <end position="276"/>
    </location>
    <ligand>
        <name>pyridoxal 5'-phosphate</name>
        <dbReference type="ChEBI" id="CHEBI:597326"/>
    </ligand>
</feature>
<keyword evidence="5 8" id="KW-0457">Lysine biosynthesis</keyword>